<sequence>MTEATSTNGAQPTVALVHGAFADSSGWNDVVAQLLADGVGVRAVPNPLRGISHDAAYVAGALSQIDGPVLAVGHSYGGAVLTNAALRAGNVVGLVYVAAFAPDEGETLQDVEADSKDSVLTTVLLQWSYPTGDSGTQTEFAIDPDRFHDAFASDVSEEQARVMAATQRPVSALAFGEPTSAPAWKSLPSWAVIPTGDKAAGSDVLRTMAARAGATVTEAEGSHVIMVSQPQVVTEVIRQALQAVSA</sequence>
<name>A0A1M7SEW4_9ACTN</name>
<organism evidence="2 3">
    <name type="scientific">Geodermatophilus obscurus</name>
    <dbReference type="NCBI Taxonomy" id="1861"/>
    <lineage>
        <taxon>Bacteria</taxon>
        <taxon>Bacillati</taxon>
        <taxon>Actinomycetota</taxon>
        <taxon>Actinomycetes</taxon>
        <taxon>Geodermatophilales</taxon>
        <taxon>Geodermatophilaceae</taxon>
        <taxon>Geodermatophilus</taxon>
    </lineage>
</organism>
<dbReference type="Proteomes" id="UP000184428">
    <property type="component" value="Unassembled WGS sequence"/>
</dbReference>
<reference evidence="2 3" key="1">
    <citation type="submission" date="2016-12" db="EMBL/GenBank/DDBJ databases">
        <authorList>
            <person name="Song W.-J."/>
            <person name="Kurnit D.M."/>
        </authorList>
    </citation>
    <scope>NUCLEOTIDE SEQUENCE [LARGE SCALE GENOMIC DNA]</scope>
    <source>
        <strain evidence="2 3">DSM 43162</strain>
    </source>
</reference>
<dbReference type="InterPro" id="IPR052897">
    <property type="entry name" value="Sec-Metab_Biosynth_Hydrolase"/>
</dbReference>
<dbReference type="AlphaFoldDB" id="A0A1M7SEW4"/>
<dbReference type="SUPFAM" id="SSF53474">
    <property type="entry name" value="alpha/beta-Hydrolases"/>
    <property type="match status" value="1"/>
</dbReference>
<dbReference type="RefSeq" id="WP_072913453.1">
    <property type="nucleotide sequence ID" value="NZ_FRDM01000002.1"/>
</dbReference>
<gene>
    <name evidence="2" type="ORF">SAMN05660350_00739</name>
</gene>
<dbReference type="Pfam" id="PF12697">
    <property type="entry name" value="Abhydrolase_6"/>
    <property type="match status" value="1"/>
</dbReference>
<dbReference type="InterPro" id="IPR000073">
    <property type="entry name" value="AB_hydrolase_1"/>
</dbReference>
<evidence type="ECO:0000313" key="2">
    <source>
        <dbReference type="EMBL" id="SHN56984.1"/>
    </source>
</evidence>
<dbReference type="PANTHER" id="PTHR37017:SF11">
    <property type="entry name" value="ESTERASE_LIPASE_THIOESTERASE DOMAIN-CONTAINING PROTEIN"/>
    <property type="match status" value="1"/>
</dbReference>
<protein>
    <submittedName>
        <fullName evidence="2">Pimeloyl-ACP methyl ester carboxylesterase</fullName>
    </submittedName>
</protein>
<dbReference type="InterPro" id="IPR029058">
    <property type="entry name" value="AB_hydrolase_fold"/>
</dbReference>
<dbReference type="OrthoDB" id="64996at2"/>
<evidence type="ECO:0000313" key="3">
    <source>
        <dbReference type="Proteomes" id="UP000184428"/>
    </source>
</evidence>
<feature type="domain" description="AB hydrolase-1" evidence="1">
    <location>
        <begin position="16"/>
        <end position="235"/>
    </location>
</feature>
<accession>A0A1M7SEW4</accession>
<proteinExistence type="predicted"/>
<dbReference type="PANTHER" id="PTHR37017">
    <property type="entry name" value="AB HYDROLASE-1 DOMAIN-CONTAINING PROTEIN-RELATED"/>
    <property type="match status" value="1"/>
</dbReference>
<dbReference type="EMBL" id="FRDM01000002">
    <property type="protein sequence ID" value="SHN56984.1"/>
    <property type="molecule type" value="Genomic_DNA"/>
</dbReference>
<evidence type="ECO:0000259" key="1">
    <source>
        <dbReference type="Pfam" id="PF12697"/>
    </source>
</evidence>
<dbReference type="GO" id="GO:0003824">
    <property type="term" value="F:catalytic activity"/>
    <property type="evidence" value="ECO:0007669"/>
    <property type="project" value="UniProtKB-ARBA"/>
</dbReference>
<dbReference type="Gene3D" id="3.40.50.1820">
    <property type="entry name" value="alpha/beta hydrolase"/>
    <property type="match status" value="1"/>
</dbReference>